<dbReference type="Gene3D" id="3.40.47.10">
    <property type="match status" value="1"/>
</dbReference>
<feature type="non-terminal residue" evidence="4">
    <location>
        <position position="249"/>
    </location>
</feature>
<evidence type="ECO:0000313" key="5">
    <source>
        <dbReference type="Proteomes" id="UP000469670"/>
    </source>
</evidence>
<evidence type="ECO:0000256" key="1">
    <source>
        <dbReference type="ARBA" id="ARBA00022450"/>
    </source>
</evidence>
<dbReference type="InterPro" id="IPR016039">
    <property type="entry name" value="Thiolase-like"/>
</dbReference>
<keyword evidence="2" id="KW-0597">Phosphoprotein</keyword>
<dbReference type="Proteomes" id="UP000469670">
    <property type="component" value="Unassembled WGS sequence"/>
</dbReference>
<dbReference type="GO" id="GO:0006633">
    <property type="term" value="P:fatty acid biosynthetic process"/>
    <property type="evidence" value="ECO:0007669"/>
    <property type="project" value="TreeGrafter"/>
</dbReference>
<organism evidence="4 5">
    <name type="scientific">Streptomyces parvus</name>
    <dbReference type="NCBI Taxonomy" id="66428"/>
    <lineage>
        <taxon>Bacteria</taxon>
        <taxon>Bacillati</taxon>
        <taxon>Actinomycetota</taxon>
        <taxon>Actinomycetes</taxon>
        <taxon>Kitasatosporales</taxon>
        <taxon>Streptomycetaceae</taxon>
        <taxon>Streptomyces</taxon>
    </lineage>
</organism>
<dbReference type="PANTHER" id="PTHR43775:SF37">
    <property type="entry name" value="SI:DKEY-61P9.11"/>
    <property type="match status" value="1"/>
</dbReference>
<dbReference type="SUPFAM" id="SSF53901">
    <property type="entry name" value="Thiolase-like"/>
    <property type="match status" value="1"/>
</dbReference>
<dbReference type="AlphaFoldDB" id="A0A7K3S241"/>
<dbReference type="PANTHER" id="PTHR43775">
    <property type="entry name" value="FATTY ACID SYNTHASE"/>
    <property type="match status" value="1"/>
</dbReference>
<dbReference type="SMART" id="SM00825">
    <property type="entry name" value="PKS_KS"/>
    <property type="match status" value="1"/>
</dbReference>
<dbReference type="GO" id="GO:0005886">
    <property type="term" value="C:plasma membrane"/>
    <property type="evidence" value="ECO:0007669"/>
    <property type="project" value="TreeGrafter"/>
</dbReference>
<accession>A0A7K3S241</accession>
<dbReference type="CDD" id="cd00833">
    <property type="entry name" value="PKS"/>
    <property type="match status" value="1"/>
</dbReference>
<dbReference type="PROSITE" id="PS52004">
    <property type="entry name" value="KS3_2"/>
    <property type="match status" value="1"/>
</dbReference>
<dbReference type="InterPro" id="IPR020841">
    <property type="entry name" value="PKS_Beta-ketoAc_synthase_dom"/>
</dbReference>
<name>A0A7K3S241_9ACTN</name>
<dbReference type="InterPro" id="IPR050091">
    <property type="entry name" value="PKS_NRPS_Biosynth_Enz"/>
</dbReference>
<evidence type="ECO:0000313" key="4">
    <source>
        <dbReference type="EMBL" id="NEC21561.1"/>
    </source>
</evidence>
<protein>
    <submittedName>
        <fullName evidence="4">Polyketide synthase</fullName>
    </submittedName>
</protein>
<dbReference type="GO" id="GO:0004312">
    <property type="term" value="F:fatty acid synthase activity"/>
    <property type="evidence" value="ECO:0007669"/>
    <property type="project" value="TreeGrafter"/>
</dbReference>
<dbReference type="EMBL" id="JAAGMP010001126">
    <property type="protein sequence ID" value="NEC21561.1"/>
    <property type="molecule type" value="Genomic_DNA"/>
</dbReference>
<dbReference type="GO" id="GO:0071770">
    <property type="term" value="P:DIM/DIP cell wall layer assembly"/>
    <property type="evidence" value="ECO:0007669"/>
    <property type="project" value="TreeGrafter"/>
</dbReference>
<evidence type="ECO:0000259" key="3">
    <source>
        <dbReference type="PROSITE" id="PS52004"/>
    </source>
</evidence>
<dbReference type="Pfam" id="PF00109">
    <property type="entry name" value="ketoacyl-synt"/>
    <property type="match status" value="1"/>
</dbReference>
<proteinExistence type="predicted"/>
<dbReference type="InterPro" id="IPR014030">
    <property type="entry name" value="Ketoacyl_synth_N"/>
</dbReference>
<evidence type="ECO:0000256" key="2">
    <source>
        <dbReference type="ARBA" id="ARBA00022553"/>
    </source>
</evidence>
<gene>
    <name evidence="4" type="ORF">G3I50_25460</name>
</gene>
<feature type="non-terminal residue" evidence="4">
    <location>
        <position position="1"/>
    </location>
</feature>
<keyword evidence="1" id="KW-0596">Phosphopantetheine</keyword>
<reference evidence="4 5" key="1">
    <citation type="submission" date="2020-01" db="EMBL/GenBank/DDBJ databases">
        <title>Insect and environment-associated Actinomycetes.</title>
        <authorList>
            <person name="Currrie C."/>
            <person name="Chevrette M."/>
            <person name="Carlson C."/>
            <person name="Stubbendieck R."/>
            <person name="Wendt-Pienkowski E."/>
        </authorList>
    </citation>
    <scope>NUCLEOTIDE SEQUENCE [LARGE SCALE GENOMIC DNA]</scope>
    <source>
        <strain evidence="4 5">SID7590</strain>
    </source>
</reference>
<dbReference type="RefSeq" id="WP_164205751.1">
    <property type="nucleotide sequence ID" value="NZ_JAAGMP010001126.1"/>
</dbReference>
<dbReference type="GO" id="GO:0005737">
    <property type="term" value="C:cytoplasm"/>
    <property type="evidence" value="ECO:0007669"/>
    <property type="project" value="TreeGrafter"/>
</dbReference>
<sequence>ADVPSAAPGTPGIVVVGAAGRFPGADDLSAYWRNLSRGTRSLIGAPPERAAHLPETAPAGGYLTDIDSFDSLLFHVAPAEAAALDPQLRLLLHTVRECLDDAGHTPESLSAAGPVGVFLGAMWQDYQHVGADRARGQEPATISATASEAANRISHFFGFEGPSLAVDTSCSSSLTALHLAAESLRRGECDAALVAAANLLTHPYHVKLLTDLGLLADRLPAGAFDDTAPGWSPGEGVACVLLRTAPGAE</sequence>
<feature type="domain" description="Ketosynthase family 3 (KS3)" evidence="3">
    <location>
        <begin position="10"/>
        <end position="249"/>
    </location>
</feature>
<comment type="caution">
    <text evidence="4">The sequence shown here is derived from an EMBL/GenBank/DDBJ whole genome shotgun (WGS) entry which is preliminary data.</text>
</comment>